<dbReference type="AlphaFoldDB" id="B4JCH5"/>
<dbReference type="GO" id="GO:0005261">
    <property type="term" value="F:monoatomic cation channel activity"/>
    <property type="evidence" value="ECO:0007669"/>
    <property type="project" value="TreeGrafter"/>
</dbReference>
<dbReference type="InParanoid" id="B4JCH5"/>
<dbReference type="HOGENOM" id="CLU_003575_0_0_1"/>
<dbReference type="eggNOG" id="ENOG502QUWX">
    <property type="taxonomic scope" value="Eukaryota"/>
</dbReference>
<dbReference type="PANTHER" id="PTHR46730:SF1">
    <property type="entry name" value="PLAT DOMAIN-CONTAINING PROTEIN"/>
    <property type="match status" value="1"/>
</dbReference>
<dbReference type="GO" id="GO:0005886">
    <property type="term" value="C:plasma membrane"/>
    <property type="evidence" value="ECO:0007669"/>
    <property type="project" value="TreeGrafter"/>
</dbReference>
<dbReference type="GO" id="GO:0006816">
    <property type="term" value="P:calcium ion transport"/>
    <property type="evidence" value="ECO:0007669"/>
    <property type="project" value="TreeGrafter"/>
</dbReference>
<organism evidence="9">
    <name type="scientific">Drosophila grimshawi</name>
    <name type="common">Hawaiian fruit fly</name>
    <name type="synonym">Idiomyia grimshawi</name>
    <dbReference type="NCBI Taxonomy" id="7222"/>
    <lineage>
        <taxon>Eukaryota</taxon>
        <taxon>Metazoa</taxon>
        <taxon>Ecdysozoa</taxon>
        <taxon>Arthropoda</taxon>
        <taxon>Hexapoda</taxon>
        <taxon>Insecta</taxon>
        <taxon>Pterygota</taxon>
        <taxon>Neoptera</taxon>
        <taxon>Endopterygota</taxon>
        <taxon>Diptera</taxon>
        <taxon>Brachycera</taxon>
        <taxon>Muscomorpha</taxon>
        <taxon>Ephydroidea</taxon>
        <taxon>Drosophilidae</taxon>
        <taxon>Drosophila</taxon>
        <taxon>Hawaiian Drosophila</taxon>
    </lineage>
</organism>
<keyword evidence="6" id="KW-0732">Signal</keyword>
<dbReference type="InterPro" id="IPR002859">
    <property type="entry name" value="PKD/REJ-like"/>
</dbReference>
<dbReference type="PANTHER" id="PTHR46730">
    <property type="entry name" value="POLYCYSTIN-1"/>
    <property type="match status" value="1"/>
</dbReference>
<dbReference type="EMBL" id="CH916368">
    <property type="protein sequence ID" value="EDW03129.1"/>
    <property type="molecule type" value="Genomic_DNA"/>
</dbReference>
<dbReference type="OrthoDB" id="2121937at2759"/>
<keyword evidence="3" id="KW-0677">Repeat</keyword>
<evidence type="ECO:0000256" key="1">
    <source>
        <dbReference type="ARBA" id="ARBA00004370"/>
    </source>
</evidence>
<evidence type="ECO:0000256" key="2">
    <source>
        <dbReference type="ARBA" id="ARBA00022692"/>
    </source>
</evidence>
<evidence type="ECO:0000256" key="5">
    <source>
        <dbReference type="ARBA" id="ARBA00023136"/>
    </source>
</evidence>
<gene>
    <name evidence="8" type="primary">Dgri\GH11067</name>
    <name evidence="8" type="ORF">Dgri_GH11067</name>
</gene>
<dbReference type="PhylomeDB" id="B4JCH5"/>
<dbReference type="STRING" id="7222.B4JCH5"/>
<feature type="signal peptide" evidence="6">
    <location>
        <begin position="1"/>
        <end position="23"/>
    </location>
</feature>
<feature type="chain" id="PRO_5002808592" evidence="6">
    <location>
        <begin position="24"/>
        <end position="1054"/>
    </location>
</feature>
<accession>B4JCH5</accession>
<name>B4JCH5_DROGR</name>
<proteinExistence type="predicted"/>
<comment type="subcellular location">
    <subcellularLocation>
        <location evidence="1">Membrane</location>
    </subcellularLocation>
</comment>
<keyword evidence="4" id="KW-1133">Transmembrane helix</keyword>
<evidence type="ECO:0000256" key="6">
    <source>
        <dbReference type="SAM" id="SignalP"/>
    </source>
</evidence>
<dbReference type="Proteomes" id="UP000001070">
    <property type="component" value="Unassembled WGS sequence"/>
</dbReference>
<protein>
    <submittedName>
        <fullName evidence="8">GH11067</fullName>
    </submittedName>
</protein>
<keyword evidence="9" id="KW-1185">Reference proteome</keyword>
<dbReference type="Pfam" id="PF02010">
    <property type="entry name" value="REJ"/>
    <property type="match status" value="1"/>
</dbReference>
<evidence type="ECO:0000313" key="9">
    <source>
        <dbReference type="Proteomes" id="UP000001070"/>
    </source>
</evidence>
<evidence type="ECO:0000313" key="8">
    <source>
        <dbReference type="EMBL" id="EDW03129.1"/>
    </source>
</evidence>
<sequence>MQLIKIRLLLVLLLHAWIASGQGENALLQANMKIYCSTKITYGKEIAVMVTLAKYPRYPIVLHLSTLKYLLMYQEVGIGSAPMTPTFRNSDRISDELQRHNIVQEGPLAYESGFYVVIMATFWEMGYTKLTLEGSAPSKRGIEPVNENIQLDVKAPPYCVPLIVTRLCSNPNNPLPVSVRRTIILSAHVLKSCDMDSPILTWTIMDLMGITVLKTYTDQRKLFPLKRYEIRFTTKFEMWRNLYMIRVDGEFNGLKYATRCYLKVHPEYLQAVISGGVEKHLQYMSDVVMDGTDSRDYSKQRREKQFRTYNWKCFPQDGIPNSVCQHGVISNAPKFTIPGYYFVLHSTYVFMLTLTADDDPNKTSYAFQTLTIVSYGTLNIDMQCLSNCALGQYNENKKVLLLAKCFDCHTLHDISYSWYVMDALTLNTKTLSTHIHTAKSVATIRLDVRSTDGRIGSELMTLRQNVPPKYGKCSIKPIEGVEAQTQFSMCCEQFKTHNAPLVYLFYARRMLLTECHNCACTIHLPKDVRCVKVFICDHSLTCSKKYVPVTVIPLANLTLSTPEEIWEYLTTAPHNVLQLATTGHMKRLLAYIQFVATHIDSPEKGSVLMRALEDAHPYTLASLGKLATLTKTLAVQLTPIGARGQQVLVRSLSKLNEVFASIYENEMQRSLVEEPYMNVTMSCVMVYDMMRSLSKQLPRPPQEIYDNYNDAVTFENLDQNLVDLLLQRIYKYKNKDCKQRSLNWLNSMWQTERLYRFLYMARKHGIQPDEPSGLDVGVALDIRCFKVEYGRTYVTKTRDRMHTVYTRPELLHEVMEPYTGSVCIKVVSTIRELGWWYPEDKQPSAVLLSVHLYFQEDKFKHEIHLSDSKMSFNTVVSKYRPAQDYPEVSMNAHSQGRIWFDDDDEDTEDSVGETGKYVNFQKHEQLQMMQEVRVYRTNLDDHSMMVVRFQHTTHRLRALLILDETPLKMSEAIRKEGCVVPADSRNSTLLLRNNCFSWHRVYLAVQVDSEYTHEDYESTPIPGGPALYSFAIQLRSCDYWMYSLGEGKERCLIA</sequence>
<keyword evidence="2" id="KW-0812">Transmembrane</keyword>
<evidence type="ECO:0000259" key="7">
    <source>
        <dbReference type="Pfam" id="PF02010"/>
    </source>
</evidence>
<evidence type="ECO:0000256" key="3">
    <source>
        <dbReference type="ARBA" id="ARBA00022737"/>
    </source>
</evidence>
<reference evidence="8 9" key="1">
    <citation type="journal article" date="2007" name="Nature">
        <title>Evolution of genes and genomes on the Drosophila phylogeny.</title>
        <authorList>
            <consortium name="Drosophila 12 Genomes Consortium"/>
            <person name="Clark A.G."/>
            <person name="Eisen M.B."/>
            <person name="Smith D.R."/>
            <person name="Bergman C.M."/>
            <person name="Oliver B."/>
            <person name="Markow T.A."/>
            <person name="Kaufman T.C."/>
            <person name="Kellis M."/>
            <person name="Gelbart W."/>
            <person name="Iyer V.N."/>
            <person name="Pollard D.A."/>
            <person name="Sackton T.B."/>
            <person name="Larracuente A.M."/>
            <person name="Singh N.D."/>
            <person name="Abad J.P."/>
            <person name="Abt D.N."/>
            <person name="Adryan B."/>
            <person name="Aguade M."/>
            <person name="Akashi H."/>
            <person name="Anderson W.W."/>
            <person name="Aquadro C.F."/>
            <person name="Ardell D.H."/>
            <person name="Arguello R."/>
            <person name="Artieri C.G."/>
            <person name="Barbash D.A."/>
            <person name="Barker D."/>
            <person name="Barsanti P."/>
            <person name="Batterham P."/>
            <person name="Batzoglou S."/>
            <person name="Begun D."/>
            <person name="Bhutkar A."/>
            <person name="Blanco E."/>
            <person name="Bosak S.A."/>
            <person name="Bradley R.K."/>
            <person name="Brand A.D."/>
            <person name="Brent M.R."/>
            <person name="Brooks A.N."/>
            <person name="Brown R.H."/>
            <person name="Butlin R.K."/>
            <person name="Caggese C."/>
            <person name="Calvi B.R."/>
            <person name="Bernardo de Carvalho A."/>
            <person name="Caspi A."/>
            <person name="Castrezana S."/>
            <person name="Celniker S.E."/>
            <person name="Chang J.L."/>
            <person name="Chapple C."/>
            <person name="Chatterji S."/>
            <person name="Chinwalla A."/>
            <person name="Civetta A."/>
            <person name="Clifton S.W."/>
            <person name="Comeron J.M."/>
            <person name="Costello J.C."/>
            <person name="Coyne J.A."/>
            <person name="Daub J."/>
            <person name="David R.G."/>
            <person name="Delcher A.L."/>
            <person name="Delehaunty K."/>
            <person name="Do C.B."/>
            <person name="Ebling H."/>
            <person name="Edwards K."/>
            <person name="Eickbush T."/>
            <person name="Evans J.D."/>
            <person name="Filipski A."/>
            <person name="Findeiss S."/>
            <person name="Freyhult E."/>
            <person name="Fulton L."/>
            <person name="Fulton R."/>
            <person name="Garcia A.C."/>
            <person name="Gardiner A."/>
            <person name="Garfield D.A."/>
            <person name="Garvin B.E."/>
            <person name="Gibson G."/>
            <person name="Gilbert D."/>
            <person name="Gnerre S."/>
            <person name="Godfrey J."/>
            <person name="Good R."/>
            <person name="Gotea V."/>
            <person name="Gravely B."/>
            <person name="Greenberg A.J."/>
            <person name="Griffiths-Jones S."/>
            <person name="Gross S."/>
            <person name="Guigo R."/>
            <person name="Gustafson E.A."/>
            <person name="Haerty W."/>
            <person name="Hahn M.W."/>
            <person name="Halligan D.L."/>
            <person name="Halpern A.L."/>
            <person name="Halter G.M."/>
            <person name="Han M.V."/>
            <person name="Heger A."/>
            <person name="Hillier L."/>
            <person name="Hinrichs A.S."/>
            <person name="Holmes I."/>
            <person name="Hoskins R.A."/>
            <person name="Hubisz M.J."/>
            <person name="Hultmark D."/>
            <person name="Huntley M.A."/>
            <person name="Jaffe D.B."/>
            <person name="Jagadeeshan S."/>
            <person name="Jeck W.R."/>
            <person name="Johnson J."/>
            <person name="Jones C.D."/>
            <person name="Jordan W.C."/>
            <person name="Karpen G.H."/>
            <person name="Kataoka E."/>
            <person name="Keightley P.D."/>
            <person name="Kheradpour P."/>
            <person name="Kirkness E.F."/>
            <person name="Koerich L.B."/>
            <person name="Kristiansen K."/>
            <person name="Kudrna D."/>
            <person name="Kulathinal R.J."/>
            <person name="Kumar S."/>
            <person name="Kwok R."/>
            <person name="Lander E."/>
            <person name="Langley C.H."/>
            <person name="Lapoint R."/>
            <person name="Lazzaro B.P."/>
            <person name="Lee S.J."/>
            <person name="Levesque L."/>
            <person name="Li R."/>
            <person name="Lin C.F."/>
            <person name="Lin M.F."/>
            <person name="Lindblad-Toh K."/>
            <person name="Llopart A."/>
            <person name="Long M."/>
            <person name="Low L."/>
            <person name="Lozovsky E."/>
            <person name="Lu J."/>
            <person name="Luo M."/>
            <person name="Machado C.A."/>
            <person name="Makalowski W."/>
            <person name="Marzo M."/>
            <person name="Matsuda M."/>
            <person name="Matzkin L."/>
            <person name="McAllister B."/>
            <person name="McBride C.S."/>
            <person name="McKernan B."/>
            <person name="McKernan K."/>
            <person name="Mendez-Lago M."/>
            <person name="Minx P."/>
            <person name="Mollenhauer M.U."/>
            <person name="Montooth K."/>
            <person name="Mount S.M."/>
            <person name="Mu X."/>
            <person name="Myers E."/>
            <person name="Negre B."/>
            <person name="Newfeld S."/>
            <person name="Nielsen R."/>
            <person name="Noor M.A."/>
            <person name="O'Grady P."/>
            <person name="Pachter L."/>
            <person name="Papaceit M."/>
            <person name="Parisi M.J."/>
            <person name="Parisi M."/>
            <person name="Parts L."/>
            <person name="Pedersen J.S."/>
            <person name="Pesole G."/>
            <person name="Phillippy A.M."/>
            <person name="Ponting C.P."/>
            <person name="Pop M."/>
            <person name="Porcelli D."/>
            <person name="Powell J.R."/>
            <person name="Prohaska S."/>
            <person name="Pruitt K."/>
            <person name="Puig M."/>
            <person name="Quesneville H."/>
            <person name="Ram K.R."/>
            <person name="Rand D."/>
            <person name="Rasmussen M.D."/>
            <person name="Reed L.K."/>
            <person name="Reenan R."/>
            <person name="Reily A."/>
            <person name="Remington K.A."/>
            <person name="Rieger T.T."/>
            <person name="Ritchie M.G."/>
            <person name="Robin C."/>
            <person name="Rogers Y.H."/>
            <person name="Rohde C."/>
            <person name="Rozas J."/>
            <person name="Rubenfield M.J."/>
            <person name="Ruiz A."/>
            <person name="Russo S."/>
            <person name="Salzberg S.L."/>
            <person name="Sanchez-Gracia A."/>
            <person name="Saranga D.J."/>
            <person name="Sato H."/>
            <person name="Schaeffer S.W."/>
            <person name="Schatz M.C."/>
            <person name="Schlenke T."/>
            <person name="Schwartz R."/>
            <person name="Segarra C."/>
            <person name="Singh R.S."/>
            <person name="Sirot L."/>
            <person name="Sirota M."/>
            <person name="Sisneros N.B."/>
            <person name="Smith C.D."/>
            <person name="Smith T.F."/>
            <person name="Spieth J."/>
            <person name="Stage D.E."/>
            <person name="Stark A."/>
            <person name="Stephan W."/>
            <person name="Strausberg R.L."/>
            <person name="Strempel S."/>
            <person name="Sturgill D."/>
            <person name="Sutton G."/>
            <person name="Sutton G.G."/>
            <person name="Tao W."/>
            <person name="Teichmann S."/>
            <person name="Tobari Y.N."/>
            <person name="Tomimura Y."/>
            <person name="Tsolas J.M."/>
            <person name="Valente V.L."/>
            <person name="Venter E."/>
            <person name="Venter J.C."/>
            <person name="Vicario S."/>
            <person name="Vieira F.G."/>
            <person name="Vilella A.J."/>
            <person name="Villasante A."/>
            <person name="Walenz B."/>
            <person name="Wang J."/>
            <person name="Wasserman M."/>
            <person name="Watts T."/>
            <person name="Wilson D."/>
            <person name="Wilson R.K."/>
            <person name="Wing R.A."/>
            <person name="Wolfner M.F."/>
            <person name="Wong A."/>
            <person name="Wong G.K."/>
            <person name="Wu C.I."/>
            <person name="Wu G."/>
            <person name="Yamamoto D."/>
            <person name="Yang H.P."/>
            <person name="Yang S.P."/>
            <person name="Yorke J.A."/>
            <person name="Yoshida K."/>
            <person name="Zdobnov E."/>
            <person name="Zhang P."/>
            <person name="Zhang Y."/>
            <person name="Zimin A.V."/>
            <person name="Baldwin J."/>
            <person name="Abdouelleil A."/>
            <person name="Abdulkadir J."/>
            <person name="Abebe A."/>
            <person name="Abera B."/>
            <person name="Abreu J."/>
            <person name="Acer S.C."/>
            <person name="Aftuck L."/>
            <person name="Alexander A."/>
            <person name="An P."/>
            <person name="Anderson E."/>
            <person name="Anderson S."/>
            <person name="Arachi H."/>
            <person name="Azer M."/>
            <person name="Bachantsang P."/>
            <person name="Barry A."/>
            <person name="Bayul T."/>
            <person name="Berlin A."/>
            <person name="Bessette D."/>
            <person name="Bloom T."/>
            <person name="Blye J."/>
            <person name="Boguslavskiy L."/>
            <person name="Bonnet C."/>
            <person name="Boukhgalter B."/>
            <person name="Bourzgui I."/>
            <person name="Brown A."/>
            <person name="Cahill P."/>
            <person name="Channer S."/>
            <person name="Cheshatsang Y."/>
            <person name="Chuda L."/>
            <person name="Citroen M."/>
            <person name="Collymore A."/>
            <person name="Cooke P."/>
            <person name="Costello M."/>
            <person name="D'Aco K."/>
            <person name="Daza R."/>
            <person name="De Haan G."/>
            <person name="DeGray S."/>
            <person name="DeMaso C."/>
            <person name="Dhargay N."/>
            <person name="Dooley K."/>
            <person name="Dooley E."/>
            <person name="Doricent M."/>
            <person name="Dorje P."/>
            <person name="Dorjee K."/>
            <person name="Dupes A."/>
            <person name="Elong R."/>
            <person name="Falk J."/>
            <person name="Farina A."/>
            <person name="Faro S."/>
            <person name="Ferguson D."/>
            <person name="Fisher S."/>
            <person name="Foley C.D."/>
            <person name="Franke A."/>
            <person name="Friedrich D."/>
            <person name="Gadbois L."/>
            <person name="Gearin G."/>
            <person name="Gearin C.R."/>
            <person name="Giannoukos G."/>
            <person name="Goode T."/>
            <person name="Graham J."/>
            <person name="Grandbois E."/>
            <person name="Grewal S."/>
            <person name="Gyaltsen K."/>
            <person name="Hafez N."/>
            <person name="Hagos B."/>
            <person name="Hall J."/>
            <person name="Henson C."/>
            <person name="Hollinger A."/>
            <person name="Honan T."/>
            <person name="Huard M.D."/>
            <person name="Hughes L."/>
            <person name="Hurhula B."/>
            <person name="Husby M.E."/>
            <person name="Kamat A."/>
            <person name="Kanga B."/>
            <person name="Kashin S."/>
            <person name="Khazanovich D."/>
            <person name="Kisner P."/>
            <person name="Lance K."/>
            <person name="Lara M."/>
            <person name="Lee W."/>
            <person name="Lennon N."/>
            <person name="Letendre F."/>
            <person name="LeVine R."/>
            <person name="Lipovsky A."/>
            <person name="Liu X."/>
            <person name="Liu J."/>
            <person name="Liu S."/>
            <person name="Lokyitsang T."/>
            <person name="Lokyitsang Y."/>
            <person name="Lubonja R."/>
            <person name="Lui A."/>
            <person name="MacDonald P."/>
            <person name="Magnisalis V."/>
            <person name="Maru K."/>
            <person name="Matthews C."/>
            <person name="McCusker W."/>
            <person name="McDonough S."/>
            <person name="Mehta T."/>
            <person name="Meldrim J."/>
            <person name="Meneus L."/>
            <person name="Mihai O."/>
            <person name="Mihalev A."/>
            <person name="Mihova T."/>
            <person name="Mittelman R."/>
            <person name="Mlenga V."/>
            <person name="Montmayeur A."/>
            <person name="Mulrain L."/>
            <person name="Navidi A."/>
            <person name="Naylor J."/>
            <person name="Negash T."/>
            <person name="Nguyen T."/>
            <person name="Nguyen N."/>
            <person name="Nicol R."/>
            <person name="Norbu C."/>
            <person name="Norbu N."/>
            <person name="Novod N."/>
            <person name="O'Neill B."/>
            <person name="Osman S."/>
            <person name="Markiewicz E."/>
            <person name="Oyono O.L."/>
            <person name="Patti C."/>
            <person name="Phunkhang P."/>
            <person name="Pierre F."/>
            <person name="Priest M."/>
            <person name="Raghuraman S."/>
            <person name="Rege F."/>
            <person name="Reyes R."/>
            <person name="Rise C."/>
            <person name="Rogov P."/>
            <person name="Ross K."/>
            <person name="Ryan E."/>
            <person name="Settipalli S."/>
            <person name="Shea T."/>
            <person name="Sherpa N."/>
            <person name="Shi L."/>
            <person name="Shih D."/>
            <person name="Sparrow T."/>
            <person name="Spaulding J."/>
            <person name="Stalker J."/>
            <person name="Stange-Thomann N."/>
            <person name="Stavropoulos S."/>
            <person name="Stone C."/>
            <person name="Strader C."/>
            <person name="Tesfaye S."/>
            <person name="Thomson T."/>
            <person name="Thoulutsang Y."/>
            <person name="Thoulutsang D."/>
            <person name="Topham K."/>
            <person name="Topping I."/>
            <person name="Tsamla T."/>
            <person name="Vassiliev H."/>
            <person name="Vo A."/>
            <person name="Wangchuk T."/>
            <person name="Wangdi T."/>
            <person name="Weiand M."/>
            <person name="Wilkinson J."/>
            <person name="Wilson A."/>
            <person name="Yadav S."/>
            <person name="Young G."/>
            <person name="Yu Q."/>
            <person name="Zembek L."/>
            <person name="Zhong D."/>
            <person name="Zimmer A."/>
            <person name="Zwirko Z."/>
            <person name="Jaffe D.B."/>
            <person name="Alvarez P."/>
            <person name="Brockman W."/>
            <person name="Butler J."/>
            <person name="Chin C."/>
            <person name="Gnerre S."/>
            <person name="Grabherr M."/>
            <person name="Kleber M."/>
            <person name="Mauceli E."/>
            <person name="MacCallum I."/>
        </authorList>
    </citation>
    <scope>NUCLEOTIDE SEQUENCE [LARGE SCALE GENOMIC DNA]</scope>
    <source>
        <strain evidence="9">Tucson 15287-2541.00</strain>
    </source>
</reference>
<feature type="domain" description="PKD/REJ-like" evidence="7">
    <location>
        <begin position="213"/>
        <end position="591"/>
    </location>
</feature>
<evidence type="ECO:0000256" key="4">
    <source>
        <dbReference type="ARBA" id="ARBA00022989"/>
    </source>
</evidence>
<keyword evidence="5" id="KW-0472">Membrane</keyword>